<keyword evidence="4 8" id="KW-0732">Signal</keyword>
<evidence type="ECO:0000256" key="5">
    <source>
        <dbReference type="ARBA" id="ARBA00022801"/>
    </source>
</evidence>
<organism evidence="9 10">
    <name type="scientific">Salinomyces thailandicus</name>
    <dbReference type="NCBI Taxonomy" id="706561"/>
    <lineage>
        <taxon>Eukaryota</taxon>
        <taxon>Fungi</taxon>
        <taxon>Dikarya</taxon>
        <taxon>Ascomycota</taxon>
        <taxon>Pezizomycotina</taxon>
        <taxon>Dothideomycetes</taxon>
        <taxon>Dothideomycetidae</taxon>
        <taxon>Mycosphaerellales</taxon>
        <taxon>Teratosphaeriaceae</taxon>
        <taxon>Salinomyces</taxon>
    </lineage>
</organism>
<dbReference type="AlphaFoldDB" id="A0A4U0TX96"/>
<dbReference type="EC" id="3.1.1.-" evidence="8"/>
<feature type="chain" id="PRO_5021039549" description="Carboxylic ester hydrolase" evidence="8">
    <location>
        <begin position="24"/>
        <end position="557"/>
    </location>
</feature>
<dbReference type="InterPro" id="IPR029058">
    <property type="entry name" value="AB_hydrolase_fold"/>
</dbReference>
<keyword evidence="7" id="KW-1015">Disulfide bond</keyword>
<dbReference type="PANTHER" id="PTHR33938">
    <property type="entry name" value="FERULOYL ESTERASE B-RELATED"/>
    <property type="match status" value="1"/>
</dbReference>
<dbReference type="PANTHER" id="PTHR33938:SF8">
    <property type="entry name" value="CARBOXYLIC ESTER HYDROLASE"/>
    <property type="match status" value="1"/>
</dbReference>
<gene>
    <name evidence="9" type="ORF">B0A50_05291</name>
</gene>
<evidence type="ECO:0000256" key="2">
    <source>
        <dbReference type="ARBA" id="ARBA00022487"/>
    </source>
</evidence>
<sequence>MPSMPFIGVVVSSLLVFAKTSLASNCTASSIARPSIFGATVLNVTALPVSNYEGIAGNDICYVTITITHPGTGDRVNNYIFLPLSGWNSRFQGIGGGGYAAGTLSDAAAQTALGYSTGATDAGHDTSDAVQDSSPWALLSTGNVNQNLLLNFARRSLHDMTIIGKAVSEHFYGRPVEYAYWNGCSTGGREGLALAQYYPSDYDGIIANAPAVQWNDFTPGQQWPLTVENNEGYAPSPCEFNTAVSAVVRACDGLDGTIDGTISALALCDFTAQSLIGTSLTCASNSSTQIFSQAAADVIDKIWQGPRTPQGEFLWYGLPKGANFSSLAPNLANSSVPQPFLISDSWYRGFLAKDIDYNTANISYEEFTDFFLQGHLQYDSIIGDASPDLRPFKKHGGKMITWQGLADQLIMPQGTQLYYQKVRSLDPSVHDFYRQFYSSGVGHCGGGVGVTPTDQLGQLRAWVENGTAPDFLEAGSAYPVNASSSLAVGSENVRFESLCPYPQVNKYIGKGDLAMASSYVCSEDNGGWLDFAGPSGSSYHCTGGPGWYASALSEVDV</sequence>
<proteinExistence type="inferred from homology"/>
<protein>
    <recommendedName>
        <fullName evidence="8">Carboxylic ester hydrolase</fullName>
        <ecNumber evidence="8">3.1.1.-</ecNumber>
    </recommendedName>
</protein>
<evidence type="ECO:0000256" key="6">
    <source>
        <dbReference type="ARBA" id="ARBA00022837"/>
    </source>
</evidence>
<evidence type="ECO:0000256" key="3">
    <source>
        <dbReference type="ARBA" id="ARBA00022723"/>
    </source>
</evidence>
<dbReference type="Proteomes" id="UP000308549">
    <property type="component" value="Unassembled WGS sequence"/>
</dbReference>
<keyword evidence="5 8" id="KW-0378">Hydrolase</keyword>
<dbReference type="OrthoDB" id="3039123at2759"/>
<dbReference type="Pfam" id="PF07519">
    <property type="entry name" value="Tannase"/>
    <property type="match status" value="1"/>
</dbReference>
<dbReference type="GO" id="GO:0030600">
    <property type="term" value="F:feruloyl esterase activity"/>
    <property type="evidence" value="ECO:0007669"/>
    <property type="project" value="UniProtKB-ARBA"/>
</dbReference>
<dbReference type="InterPro" id="IPR011118">
    <property type="entry name" value="Tannase/feruloyl_esterase"/>
</dbReference>
<evidence type="ECO:0000256" key="4">
    <source>
        <dbReference type="ARBA" id="ARBA00022729"/>
    </source>
</evidence>
<evidence type="ECO:0000256" key="7">
    <source>
        <dbReference type="ARBA" id="ARBA00023157"/>
    </source>
</evidence>
<evidence type="ECO:0000313" key="10">
    <source>
        <dbReference type="Proteomes" id="UP000308549"/>
    </source>
</evidence>
<accession>A0A4U0TX96</accession>
<keyword evidence="3" id="KW-0479">Metal-binding</keyword>
<feature type="signal peptide" evidence="8">
    <location>
        <begin position="1"/>
        <end position="23"/>
    </location>
</feature>
<name>A0A4U0TX96_9PEZI</name>
<dbReference type="EMBL" id="NAJL01000028">
    <property type="protein sequence ID" value="TKA26455.1"/>
    <property type="molecule type" value="Genomic_DNA"/>
</dbReference>
<keyword evidence="10" id="KW-1185">Reference proteome</keyword>
<reference evidence="9 10" key="1">
    <citation type="submission" date="2017-03" db="EMBL/GenBank/DDBJ databases">
        <title>Genomes of endolithic fungi from Antarctica.</title>
        <authorList>
            <person name="Coleine C."/>
            <person name="Masonjones S."/>
            <person name="Stajich J.E."/>
        </authorList>
    </citation>
    <scope>NUCLEOTIDE SEQUENCE [LARGE SCALE GENOMIC DNA]</scope>
    <source>
        <strain evidence="9 10">CCFEE 6315</strain>
    </source>
</reference>
<dbReference type="GO" id="GO:0046872">
    <property type="term" value="F:metal ion binding"/>
    <property type="evidence" value="ECO:0007669"/>
    <property type="project" value="UniProtKB-KW"/>
</dbReference>
<comment type="caution">
    <text evidence="9">The sequence shown here is derived from an EMBL/GenBank/DDBJ whole genome shotgun (WGS) entry which is preliminary data.</text>
</comment>
<comment type="similarity">
    <text evidence="1 8">Belongs to the tannase family.</text>
</comment>
<keyword evidence="2" id="KW-0719">Serine esterase</keyword>
<evidence type="ECO:0000313" key="9">
    <source>
        <dbReference type="EMBL" id="TKA26455.1"/>
    </source>
</evidence>
<evidence type="ECO:0000256" key="8">
    <source>
        <dbReference type="RuleBase" id="RU361238"/>
    </source>
</evidence>
<keyword evidence="6" id="KW-0106">Calcium</keyword>
<dbReference type="SUPFAM" id="SSF53474">
    <property type="entry name" value="alpha/beta-Hydrolases"/>
    <property type="match status" value="1"/>
</dbReference>
<evidence type="ECO:0000256" key="1">
    <source>
        <dbReference type="ARBA" id="ARBA00006249"/>
    </source>
</evidence>